<keyword evidence="2" id="KW-1185">Reference proteome</keyword>
<dbReference type="Proteomes" id="UP000001514">
    <property type="component" value="Unassembled WGS sequence"/>
</dbReference>
<sequence>MKRTKVKKLLSIANIQRTGKALEELIYNISKSKIYLKYCPGALIYTADVLQNLLTRGKKLRMYELEFYCPCTHERELCLWYLELMEQMPTSNFKLDLYLECHPDVAESSHQSFRRTKTFFPSLPTLQTTTWKSSPLQLCINRLVHPLSPTASVGEVAILIGITCSF</sequence>
<dbReference type="EMBL" id="GL377744">
    <property type="protein sequence ID" value="EFJ04897.1"/>
    <property type="molecule type" value="Genomic_DNA"/>
</dbReference>
<dbReference type="KEGG" id="smo:SELMODRAFT_431975"/>
<reference evidence="1 2" key="1">
    <citation type="journal article" date="2011" name="Science">
        <title>The Selaginella genome identifies genetic changes associated with the evolution of vascular plants.</title>
        <authorList>
            <person name="Banks J.A."/>
            <person name="Nishiyama T."/>
            <person name="Hasebe M."/>
            <person name="Bowman J.L."/>
            <person name="Gribskov M."/>
            <person name="dePamphilis C."/>
            <person name="Albert V.A."/>
            <person name="Aono N."/>
            <person name="Aoyama T."/>
            <person name="Ambrose B.A."/>
            <person name="Ashton N.W."/>
            <person name="Axtell M.J."/>
            <person name="Barker E."/>
            <person name="Barker M.S."/>
            <person name="Bennetzen J.L."/>
            <person name="Bonawitz N.D."/>
            <person name="Chapple C."/>
            <person name="Cheng C."/>
            <person name="Correa L.G."/>
            <person name="Dacre M."/>
            <person name="DeBarry J."/>
            <person name="Dreyer I."/>
            <person name="Elias M."/>
            <person name="Engstrom E.M."/>
            <person name="Estelle M."/>
            <person name="Feng L."/>
            <person name="Finet C."/>
            <person name="Floyd S.K."/>
            <person name="Frommer W.B."/>
            <person name="Fujita T."/>
            <person name="Gramzow L."/>
            <person name="Gutensohn M."/>
            <person name="Harholt J."/>
            <person name="Hattori M."/>
            <person name="Heyl A."/>
            <person name="Hirai T."/>
            <person name="Hiwatashi Y."/>
            <person name="Ishikawa M."/>
            <person name="Iwata M."/>
            <person name="Karol K.G."/>
            <person name="Koehler B."/>
            <person name="Kolukisaoglu U."/>
            <person name="Kubo M."/>
            <person name="Kurata T."/>
            <person name="Lalonde S."/>
            <person name="Li K."/>
            <person name="Li Y."/>
            <person name="Litt A."/>
            <person name="Lyons E."/>
            <person name="Manning G."/>
            <person name="Maruyama T."/>
            <person name="Michael T.P."/>
            <person name="Mikami K."/>
            <person name="Miyazaki S."/>
            <person name="Morinaga S."/>
            <person name="Murata T."/>
            <person name="Mueller-Roeber B."/>
            <person name="Nelson D.R."/>
            <person name="Obara M."/>
            <person name="Oguri Y."/>
            <person name="Olmstead R.G."/>
            <person name="Onodera N."/>
            <person name="Petersen B.L."/>
            <person name="Pils B."/>
            <person name="Prigge M."/>
            <person name="Rensing S.A."/>
            <person name="Riano-Pachon D.M."/>
            <person name="Roberts A.W."/>
            <person name="Sato Y."/>
            <person name="Scheller H.V."/>
            <person name="Schulz B."/>
            <person name="Schulz C."/>
            <person name="Shakirov E.V."/>
            <person name="Shibagaki N."/>
            <person name="Shinohara N."/>
            <person name="Shippen D.E."/>
            <person name="Soerensen I."/>
            <person name="Sotooka R."/>
            <person name="Sugimoto N."/>
            <person name="Sugita M."/>
            <person name="Sumikawa N."/>
            <person name="Tanurdzic M."/>
            <person name="Theissen G."/>
            <person name="Ulvskov P."/>
            <person name="Wakazuki S."/>
            <person name="Weng J.K."/>
            <person name="Willats W.W."/>
            <person name="Wipf D."/>
            <person name="Wolf P.G."/>
            <person name="Yang L."/>
            <person name="Zimmer A.D."/>
            <person name="Zhu Q."/>
            <person name="Mitros T."/>
            <person name="Hellsten U."/>
            <person name="Loque D."/>
            <person name="Otillar R."/>
            <person name="Salamov A."/>
            <person name="Schmutz J."/>
            <person name="Shapiro H."/>
            <person name="Lindquist E."/>
            <person name="Lucas S."/>
            <person name="Rokhsar D."/>
            <person name="Grigoriev I.V."/>
        </authorList>
    </citation>
    <scope>NUCLEOTIDE SEQUENCE [LARGE SCALE GENOMIC DNA]</scope>
</reference>
<evidence type="ECO:0000313" key="1">
    <source>
        <dbReference type="EMBL" id="EFJ04897.1"/>
    </source>
</evidence>
<protein>
    <submittedName>
        <fullName evidence="1">Uncharacterized protein</fullName>
    </submittedName>
</protein>
<name>D8TEJ7_SELML</name>
<proteinExistence type="predicted"/>
<dbReference type="InParanoid" id="D8TEJ7"/>
<evidence type="ECO:0000313" key="2">
    <source>
        <dbReference type="Proteomes" id="UP000001514"/>
    </source>
</evidence>
<dbReference type="Gramene" id="EFJ04897">
    <property type="protein sequence ID" value="EFJ04897"/>
    <property type="gene ID" value="SELMODRAFT_431975"/>
</dbReference>
<dbReference type="HOGENOM" id="CLU_1605532_0_0_1"/>
<organism evidence="2">
    <name type="scientific">Selaginella moellendorffii</name>
    <name type="common">Spikemoss</name>
    <dbReference type="NCBI Taxonomy" id="88036"/>
    <lineage>
        <taxon>Eukaryota</taxon>
        <taxon>Viridiplantae</taxon>
        <taxon>Streptophyta</taxon>
        <taxon>Embryophyta</taxon>
        <taxon>Tracheophyta</taxon>
        <taxon>Lycopodiopsida</taxon>
        <taxon>Selaginellales</taxon>
        <taxon>Selaginellaceae</taxon>
        <taxon>Selaginella</taxon>
    </lineage>
</organism>
<accession>D8TEJ7</accession>
<gene>
    <name evidence="1" type="ORF">SELMODRAFT_431975</name>
</gene>
<dbReference type="AlphaFoldDB" id="D8TEJ7"/>